<dbReference type="Proteomes" id="UP000036367">
    <property type="component" value="Unassembled WGS sequence"/>
</dbReference>
<dbReference type="AlphaFoldDB" id="A0A0J1BLT0"/>
<reference evidence="1" key="1">
    <citation type="submission" date="2015-05" db="EMBL/GenBank/DDBJ databases">
        <title>Permanent draft genome of Rhodopirellula islandicus K833.</title>
        <authorList>
            <person name="Kizina J."/>
            <person name="Richter M."/>
            <person name="Glockner F.O."/>
            <person name="Harder J."/>
        </authorList>
    </citation>
    <scope>NUCLEOTIDE SEQUENCE [LARGE SCALE GENOMIC DNA]</scope>
    <source>
        <strain evidence="1">K833</strain>
    </source>
</reference>
<gene>
    <name evidence="1" type="ORF">RISK_000518</name>
</gene>
<dbReference type="STRING" id="595434.RISK_000518"/>
<accession>A0A0J1BLT0</accession>
<evidence type="ECO:0000313" key="2">
    <source>
        <dbReference type="Proteomes" id="UP000036367"/>
    </source>
</evidence>
<sequence length="41" mass="4262">MSKATHHLPSLCDFCHADLGHVGVVGLAAENGCFHKNGVGM</sequence>
<protein>
    <submittedName>
        <fullName evidence="1">Uncharacterized protein</fullName>
    </submittedName>
</protein>
<name>A0A0J1BLT0_RHOIS</name>
<proteinExistence type="predicted"/>
<comment type="caution">
    <text evidence="1">The sequence shown here is derived from an EMBL/GenBank/DDBJ whole genome shotgun (WGS) entry which is preliminary data.</text>
</comment>
<organism evidence="1 2">
    <name type="scientific">Rhodopirellula islandica</name>
    <dbReference type="NCBI Taxonomy" id="595434"/>
    <lineage>
        <taxon>Bacteria</taxon>
        <taxon>Pseudomonadati</taxon>
        <taxon>Planctomycetota</taxon>
        <taxon>Planctomycetia</taxon>
        <taxon>Pirellulales</taxon>
        <taxon>Pirellulaceae</taxon>
        <taxon>Rhodopirellula</taxon>
    </lineage>
</organism>
<dbReference type="PATRIC" id="fig|595434.4.peg.502"/>
<keyword evidence="2" id="KW-1185">Reference proteome</keyword>
<evidence type="ECO:0000313" key="1">
    <source>
        <dbReference type="EMBL" id="KLU07440.1"/>
    </source>
</evidence>
<dbReference type="EMBL" id="LECT01000006">
    <property type="protein sequence ID" value="KLU07440.1"/>
    <property type="molecule type" value="Genomic_DNA"/>
</dbReference>